<evidence type="ECO:0000256" key="6">
    <source>
        <dbReference type="ARBA" id="ARBA00023014"/>
    </source>
</evidence>
<dbReference type="CDD" id="cd03467">
    <property type="entry name" value="Rieske"/>
    <property type="match status" value="1"/>
</dbReference>
<evidence type="ECO:0000256" key="4">
    <source>
        <dbReference type="ARBA" id="ARBA00022723"/>
    </source>
</evidence>
<dbReference type="PROSITE" id="PS51296">
    <property type="entry name" value="RIESKE"/>
    <property type="match status" value="1"/>
</dbReference>
<dbReference type="PRINTS" id="PR00162">
    <property type="entry name" value="RIESKE"/>
</dbReference>
<protein>
    <recommendedName>
        <fullName evidence="2">Cytochrome bc1 complex Rieske iron-sulfur subunit</fullName>
    </recommendedName>
    <alternativeName>
        <fullName evidence="8">Cytochrome bc1 reductase complex subunit QcrA</fullName>
    </alternativeName>
</protein>
<accession>A0A839QLP9</accession>
<dbReference type="PANTHER" id="PTHR10134">
    <property type="entry name" value="CYTOCHROME B-C1 COMPLEX SUBUNIT RIESKE, MITOCHONDRIAL"/>
    <property type="match status" value="1"/>
</dbReference>
<evidence type="ECO:0000256" key="3">
    <source>
        <dbReference type="ARBA" id="ARBA00022714"/>
    </source>
</evidence>
<reference evidence="12 13" key="1">
    <citation type="submission" date="2020-08" db="EMBL/GenBank/DDBJ databases">
        <title>Sequencing the genomes of 1000 actinobacteria strains.</title>
        <authorList>
            <person name="Klenk H.-P."/>
        </authorList>
    </citation>
    <scope>NUCLEOTIDE SEQUENCE [LARGE SCALE GENOMIC DNA]</scope>
    <source>
        <strain evidence="12 13">DSM 22826</strain>
    </source>
</reference>
<proteinExistence type="predicted"/>
<dbReference type="GO" id="GO:0016020">
    <property type="term" value="C:membrane"/>
    <property type="evidence" value="ECO:0007669"/>
    <property type="project" value="InterPro"/>
</dbReference>
<name>A0A839QLP9_9MICC</name>
<dbReference type="GO" id="GO:0004497">
    <property type="term" value="F:monooxygenase activity"/>
    <property type="evidence" value="ECO:0007669"/>
    <property type="project" value="UniProtKB-ARBA"/>
</dbReference>
<keyword evidence="3" id="KW-0001">2Fe-2S</keyword>
<evidence type="ECO:0000256" key="7">
    <source>
        <dbReference type="ARBA" id="ARBA00023157"/>
    </source>
</evidence>
<feature type="signal peptide" evidence="10">
    <location>
        <begin position="1"/>
        <end position="26"/>
    </location>
</feature>
<evidence type="ECO:0000256" key="10">
    <source>
        <dbReference type="SAM" id="SignalP"/>
    </source>
</evidence>
<evidence type="ECO:0000256" key="2">
    <source>
        <dbReference type="ARBA" id="ARBA00015816"/>
    </source>
</evidence>
<evidence type="ECO:0000256" key="5">
    <source>
        <dbReference type="ARBA" id="ARBA00023004"/>
    </source>
</evidence>
<dbReference type="GO" id="GO:0046872">
    <property type="term" value="F:metal ion binding"/>
    <property type="evidence" value="ECO:0007669"/>
    <property type="project" value="UniProtKB-KW"/>
</dbReference>
<dbReference type="EMBL" id="JACHVS010000002">
    <property type="protein sequence ID" value="MBB2996710.1"/>
    <property type="molecule type" value="Genomic_DNA"/>
</dbReference>
<feature type="chain" id="PRO_5039719473" description="Cytochrome bc1 complex Rieske iron-sulfur subunit" evidence="10">
    <location>
        <begin position="27"/>
        <end position="146"/>
    </location>
</feature>
<dbReference type="SUPFAM" id="SSF50022">
    <property type="entry name" value="ISP domain"/>
    <property type="match status" value="1"/>
</dbReference>
<comment type="function">
    <text evidence="1">Iron-sulfur subunit of the cytochrome bc1 complex, an essential component of the respiratory electron transport chain required for ATP synthesis. The bc1 complex catalyzes the oxidation of menaquinol and the reduction of cytochrome c in the respiratory chain. The bc1 complex operates through a Q-cycle mechanism that couples electron transfer to generation of the proton gradient that drives ATP synthesis.</text>
</comment>
<keyword evidence="10" id="KW-0732">Signal</keyword>
<comment type="caution">
    <text evidence="12">The sequence shown here is derived from an EMBL/GenBank/DDBJ whole genome shotgun (WGS) entry which is preliminary data.</text>
</comment>
<dbReference type="PROSITE" id="PS51318">
    <property type="entry name" value="TAT"/>
    <property type="match status" value="1"/>
</dbReference>
<evidence type="ECO:0000256" key="8">
    <source>
        <dbReference type="ARBA" id="ARBA00029586"/>
    </source>
</evidence>
<keyword evidence="6" id="KW-0411">Iron-sulfur</keyword>
<gene>
    <name evidence="12" type="ORF">E9229_002957</name>
</gene>
<dbReference type="GO" id="GO:0051537">
    <property type="term" value="F:2 iron, 2 sulfur cluster binding"/>
    <property type="evidence" value="ECO:0007669"/>
    <property type="project" value="UniProtKB-KW"/>
</dbReference>
<evidence type="ECO:0000256" key="1">
    <source>
        <dbReference type="ARBA" id="ARBA00002494"/>
    </source>
</evidence>
<evidence type="ECO:0000256" key="9">
    <source>
        <dbReference type="ARBA" id="ARBA00034078"/>
    </source>
</evidence>
<keyword evidence="5" id="KW-0408">Iron</keyword>
<evidence type="ECO:0000259" key="11">
    <source>
        <dbReference type="PROSITE" id="PS51296"/>
    </source>
</evidence>
<dbReference type="Gene3D" id="2.102.10.10">
    <property type="entry name" value="Rieske [2Fe-2S] iron-sulphur domain"/>
    <property type="match status" value="1"/>
</dbReference>
<dbReference type="RefSeq" id="WP_183512275.1">
    <property type="nucleotide sequence ID" value="NZ_BAABGK010000105.1"/>
</dbReference>
<dbReference type="InterPro" id="IPR005805">
    <property type="entry name" value="Rieske_Fe-S_prot_C"/>
</dbReference>
<dbReference type="InterPro" id="IPR017941">
    <property type="entry name" value="Rieske_2Fe-2S"/>
</dbReference>
<dbReference type="GO" id="GO:0016705">
    <property type="term" value="F:oxidoreductase activity, acting on paired donors, with incorporation or reduction of molecular oxygen"/>
    <property type="evidence" value="ECO:0007669"/>
    <property type="project" value="UniProtKB-ARBA"/>
</dbReference>
<dbReference type="InterPro" id="IPR014349">
    <property type="entry name" value="Rieske_Fe-S_prot"/>
</dbReference>
<dbReference type="AlphaFoldDB" id="A0A839QLP9"/>
<keyword evidence="7" id="KW-1015">Disulfide bond</keyword>
<feature type="domain" description="Rieske" evidence="11">
    <location>
        <begin position="51"/>
        <end position="144"/>
    </location>
</feature>
<dbReference type="InterPro" id="IPR006311">
    <property type="entry name" value="TAT_signal"/>
</dbReference>
<dbReference type="InterPro" id="IPR036922">
    <property type="entry name" value="Rieske_2Fe-2S_sf"/>
</dbReference>
<comment type="cofactor">
    <cofactor evidence="9">
        <name>[2Fe-2S] cluster</name>
        <dbReference type="ChEBI" id="CHEBI:190135"/>
    </cofactor>
</comment>
<keyword evidence="13" id="KW-1185">Reference proteome</keyword>
<dbReference type="Proteomes" id="UP000523000">
    <property type="component" value="Unassembled WGS sequence"/>
</dbReference>
<keyword evidence="4" id="KW-0479">Metal-binding</keyword>
<evidence type="ECO:0000313" key="12">
    <source>
        <dbReference type="EMBL" id="MBB2996710.1"/>
    </source>
</evidence>
<dbReference type="Pfam" id="PF00355">
    <property type="entry name" value="Rieske"/>
    <property type="match status" value="1"/>
</dbReference>
<evidence type="ECO:0000313" key="13">
    <source>
        <dbReference type="Proteomes" id="UP000523000"/>
    </source>
</evidence>
<organism evidence="12 13">
    <name type="scientific">Paeniglutamicibacter cryotolerans</name>
    <dbReference type="NCBI Taxonomy" id="670079"/>
    <lineage>
        <taxon>Bacteria</taxon>
        <taxon>Bacillati</taxon>
        <taxon>Actinomycetota</taxon>
        <taxon>Actinomycetes</taxon>
        <taxon>Micrococcales</taxon>
        <taxon>Micrococcaceae</taxon>
        <taxon>Paeniglutamicibacter</taxon>
    </lineage>
</organism>
<sequence length="146" mass="14652">MSISLSPCRRAVLGSAVAAGATLALAACGDGSSAAPNNNPGPVPEPSGAGVKVAAVADLAIGGTLSVTAEAKNYLLYREDEKTVLAYTAVCTHAGCQVQGEEKDFACPCHGSRFDFTDGHATGGPARDALARFAAAIVGKDVVLYV</sequence>